<dbReference type="OrthoDB" id="5915312at2759"/>
<proteinExistence type="predicted"/>
<sequence length="80" mass="9320">MFYRPLLPGMERIATIKILRSCAHFPSDFASGLLEIHQRAVKKLIKWMLELQPEDRPSVQNLLDSDRVPVVEIEENDFQV</sequence>
<dbReference type="Gene3D" id="1.10.510.10">
    <property type="entry name" value="Transferase(Phosphotransferase) domain 1"/>
    <property type="match status" value="1"/>
</dbReference>
<gene>
    <name evidence="1" type="ORF">GPUH_LOCUS25732</name>
</gene>
<dbReference type="Proteomes" id="UP000271098">
    <property type="component" value="Unassembled WGS sequence"/>
</dbReference>
<protein>
    <submittedName>
        <fullName evidence="3">Protein kinase domain-containing protein</fullName>
    </submittedName>
</protein>
<dbReference type="AlphaFoldDB" id="A0A183EXP1"/>
<reference evidence="1 2" key="2">
    <citation type="submission" date="2018-11" db="EMBL/GenBank/DDBJ databases">
        <authorList>
            <consortium name="Pathogen Informatics"/>
        </authorList>
    </citation>
    <scope>NUCLEOTIDE SEQUENCE [LARGE SCALE GENOMIC DNA]</scope>
</reference>
<keyword evidence="2" id="KW-1185">Reference proteome</keyword>
<evidence type="ECO:0000313" key="2">
    <source>
        <dbReference type="Proteomes" id="UP000271098"/>
    </source>
</evidence>
<reference evidence="3" key="1">
    <citation type="submission" date="2016-06" db="UniProtKB">
        <authorList>
            <consortium name="WormBaseParasite"/>
        </authorList>
    </citation>
    <scope>IDENTIFICATION</scope>
</reference>
<evidence type="ECO:0000313" key="1">
    <source>
        <dbReference type="EMBL" id="VDN44589.1"/>
    </source>
</evidence>
<organism evidence="3">
    <name type="scientific">Gongylonema pulchrum</name>
    <dbReference type="NCBI Taxonomy" id="637853"/>
    <lineage>
        <taxon>Eukaryota</taxon>
        <taxon>Metazoa</taxon>
        <taxon>Ecdysozoa</taxon>
        <taxon>Nematoda</taxon>
        <taxon>Chromadorea</taxon>
        <taxon>Rhabditida</taxon>
        <taxon>Spirurina</taxon>
        <taxon>Spiruromorpha</taxon>
        <taxon>Spiruroidea</taxon>
        <taxon>Gongylonematidae</taxon>
        <taxon>Gongylonema</taxon>
    </lineage>
</organism>
<accession>A0A183EXP1</accession>
<dbReference type="EMBL" id="UYRT01106586">
    <property type="protein sequence ID" value="VDN44589.1"/>
    <property type="molecule type" value="Genomic_DNA"/>
</dbReference>
<dbReference type="WBParaSite" id="GPUH_0002576201-mRNA-1">
    <property type="protein sequence ID" value="GPUH_0002576201-mRNA-1"/>
    <property type="gene ID" value="GPUH_0002576201"/>
</dbReference>
<name>A0A183EXP1_9BILA</name>
<evidence type="ECO:0000313" key="3">
    <source>
        <dbReference type="WBParaSite" id="GPUH_0002576201-mRNA-1"/>
    </source>
</evidence>